<evidence type="ECO:0000259" key="1">
    <source>
        <dbReference type="SMART" id="SM00857"/>
    </source>
</evidence>
<dbReference type="InterPro" id="IPR006119">
    <property type="entry name" value="Resolv_N"/>
</dbReference>
<protein>
    <recommendedName>
        <fullName evidence="1">Resolvase/invertase-type recombinase catalytic domain-containing protein</fullName>
    </recommendedName>
</protein>
<dbReference type="EMBL" id="FPHK01000079">
    <property type="protein sequence ID" value="SFV64773.1"/>
    <property type="molecule type" value="Genomic_DNA"/>
</dbReference>
<sequence length="211" mass="24228">MVIAYIRPDKNFAPAHEQLQLINSYAVANNLIIDDEFVDYTSQNKRLQNRGDVTKYFQSKNRATLLIYDVWVLATDMEDLIQMFSCLLKNEFSVHFIKQSVIITQQSSVMLVLGLMDQLRQKLQNESKKVIGRPKGSRSSSKFDVYINDIITFIKDGKSVSEMARILNVSRSSLKDYIESRELKQVAFGSLLPERPKDPEEQVINTITCPN</sequence>
<dbReference type="InterPro" id="IPR036162">
    <property type="entry name" value="Resolvase-like_N_sf"/>
</dbReference>
<gene>
    <name evidence="2" type="ORF">MNB_SM-6-1302</name>
</gene>
<dbReference type="Gene3D" id="3.40.50.1390">
    <property type="entry name" value="Resolvase, N-terminal catalytic domain"/>
    <property type="match status" value="1"/>
</dbReference>
<dbReference type="GO" id="GO:0003677">
    <property type="term" value="F:DNA binding"/>
    <property type="evidence" value="ECO:0007669"/>
    <property type="project" value="InterPro"/>
</dbReference>
<dbReference type="AlphaFoldDB" id="A0A1W1CGE9"/>
<dbReference type="SMART" id="SM00857">
    <property type="entry name" value="Resolvase"/>
    <property type="match status" value="1"/>
</dbReference>
<dbReference type="GO" id="GO:0000150">
    <property type="term" value="F:DNA strand exchange activity"/>
    <property type="evidence" value="ECO:0007669"/>
    <property type="project" value="InterPro"/>
</dbReference>
<dbReference type="Pfam" id="PF00239">
    <property type="entry name" value="Resolvase"/>
    <property type="match status" value="1"/>
</dbReference>
<dbReference type="SUPFAM" id="SSF53041">
    <property type="entry name" value="Resolvase-like"/>
    <property type="match status" value="1"/>
</dbReference>
<organism evidence="2">
    <name type="scientific">hydrothermal vent metagenome</name>
    <dbReference type="NCBI Taxonomy" id="652676"/>
    <lineage>
        <taxon>unclassified sequences</taxon>
        <taxon>metagenomes</taxon>
        <taxon>ecological metagenomes</taxon>
    </lineage>
</organism>
<name>A0A1W1CGE9_9ZZZZ</name>
<evidence type="ECO:0000313" key="2">
    <source>
        <dbReference type="EMBL" id="SFV64773.1"/>
    </source>
</evidence>
<proteinExistence type="predicted"/>
<feature type="domain" description="Resolvase/invertase-type recombinase catalytic" evidence="1">
    <location>
        <begin position="2"/>
        <end position="134"/>
    </location>
</feature>
<reference evidence="2" key="1">
    <citation type="submission" date="2016-10" db="EMBL/GenBank/DDBJ databases">
        <authorList>
            <person name="de Groot N.N."/>
        </authorList>
    </citation>
    <scope>NUCLEOTIDE SEQUENCE</scope>
</reference>
<accession>A0A1W1CGE9</accession>